<dbReference type="InterPro" id="IPR037523">
    <property type="entry name" value="VOC_core"/>
</dbReference>
<dbReference type="CDD" id="cd06587">
    <property type="entry name" value="VOC"/>
    <property type="match status" value="1"/>
</dbReference>
<dbReference type="Proteomes" id="UP001321453">
    <property type="component" value="Unassembled WGS sequence"/>
</dbReference>
<protein>
    <submittedName>
        <fullName evidence="2">VOC family protein</fullName>
    </submittedName>
</protein>
<accession>A0ABT7S679</accession>
<dbReference type="Pfam" id="PF00903">
    <property type="entry name" value="Glyoxalase"/>
    <property type="match status" value="1"/>
</dbReference>
<comment type="caution">
    <text evidence="2">The sequence shown here is derived from an EMBL/GenBank/DDBJ whole genome shotgun (WGS) entry which is preliminary data.</text>
</comment>
<dbReference type="EMBL" id="JAUCGR010000002">
    <property type="protein sequence ID" value="MDM7831116.1"/>
    <property type="molecule type" value="Genomic_DNA"/>
</dbReference>
<proteinExistence type="predicted"/>
<dbReference type="PROSITE" id="PS51819">
    <property type="entry name" value="VOC"/>
    <property type="match status" value="1"/>
</dbReference>
<keyword evidence="3" id="KW-1185">Reference proteome</keyword>
<dbReference type="RefSeq" id="WP_289446384.1">
    <property type="nucleotide sequence ID" value="NZ_JAUCGR010000002.1"/>
</dbReference>
<dbReference type="SUPFAM" id="SSF54593">
    <property type="entry name" value="Glyoxalase/Bleomycin resistance protein/Dihydroxybiphenyl dioxygenase"/>
    <property type="match status" value="1"/>
</dbReference>
<evidence type="ECO:0000259" key="1">
    <source>
        <dbReference type="PROSITE" id="PS51819"/>
    </source>
</evidence>
<sequence length="128" mass="13906">MLSDHAALPTLAVSDLTRARQFYEDTLKFVRRDGAPDGVLYATGPGAFLVYESSFAGTNKATAISFQVGDAFDAEVADLRAAGIEFQTFDVPDEYGRWSDGILESESMRAVWFADPDGNIINLETGTD</sequence>
<dbReference type="InterPro" id="IPR004360">
    <property type="entry name" value="Glyas_Fos-R_dOase_dom"/>
</dbReference>
<name>A0ABT7S679_9CELL</name>
<reference evidence="2 3" key="1">
    <citation type="submission" date="2023-06" db="EMBL/GenBank/DDBJ databases">
        <title>Cellulomonas sp. MW9 Whole genome sequence.</title>
        <authorList>
            <person name="Park S."/>
        </authorList>
    </citation>
    <scope>NUCLEOTIDE SEQUENCE [LARGE SCALE GENOMIC DNA]</scope>
    <source>
        <strain evidence="2 3">MW9</strain>
    </source>
</reference>
<organism evidence="2 3">
    <name type="scientific">Cellulomonas edaphi</name>
    <dbReference type="NCBI Taxonomy" id="3053468"/>
    <lineage>
        <taxon>Bacteria</taxon>
        <taxon>Bacillati</taxon>
        <taxon>Actinomycetota</taxon>
        <taxon>Actinomycetes</taxon>
        <taxon>Micrococcales</taxon>
        <taxon>Cellulomonadaceae</taxon>
        <taxon>Cellulomonas</taxon>
    </lineage>
</organism>
<evidence type="ECO:0000313" key="2">
    <source>
        <dbReference type="EMBL" id="MDM7831116.1"/>
    </source>
</evidence>
<evidence type="ECO:0000313" key="3">
    <source>
        <dbReference type="Proteomes" id="UP001321453"/>
    </source>
</evidence>
<dbReference type="Gene3D" id="3.10.180.10">
    <property type="entry name" value="2,3-Dihydroxybiphenyl 1,2-Dioxygenase, domain 1"/>
    <property type="match status" value="1"/>
</dbReference>
<dbReference type="InterPro" id="IPR029068">
    <property type="entry name" value="Glyas_Bleomycin-R_OHBP_Dase"/>
</dbReference>
<feature type="domain" description="VOC" evidence="1">
    <location>
        <begin position="2"/>
        <end position="126"/>
    </location>
</feature>
<gene>
    <name evidence="2" type="ORF">QRT05_07205</name>
</gene>